<keyword evidence="2" id="KW-0732">Signal</keyword>
<accession>Q4CQN3</accession>
<dbReference type="InParanoid" id="Q4CQN3"/>
<evidence type="ECO:0000256" key="1">
    <source>
        <dbReference type="SAM" id="Phobius"/>
    </source>
</evidence>
<evidence type="ECO:0000313" key="4">
    <source>
        <dbReference type="Proteomes" id="UP000002296"/>
    </source>
</evidence>
<dbReference type="Proteomes" id="UP000002296">
    <property type="component" value="Unassembled WGS sequence"/>
</dbReference>
<dbReference type="EMBL" id="AAHK01002421">
    <property type="protein sequence ID" value="EAN82587.1"/>
    <property type="molecule type" value="Genomic_DNA"/>
</dbReference>
<organism evidence="3 4">
    <name type="scientific">Trypanosoma cruzi (strain CL Brener)</name>
    <dbReference type="NCBI Taxonomy" id="353153"/>
    <lineage>
        <taxon>Eukaryota</taxon>
        <taxon>Discoba</taxon>
        <taxon>Euglenozoa</taxon>
        <taxon>Kinetoplastea</taxon>
        <taxon>Metakinetoplastina</taxon>
        <taxon>Trypanosomatida</taxon>
        <taxon>Trypanosomatidae</taxon>
        <taxon>Trypanosoma</taxon>
        <taxon>Schizotrypanum</taxon>
    </lineage>
</organism>
<name>Q4CQN3_TRYCC</name>
<dbReference type="PaxDb" id="353153-Q4CQN3"/>
<evidence type="ECO:0000313" key="3">
    <source>
        <dbReference type="EMBL" id="EAN82587.1"/>
    </source>
</evidence>
<reference evidence="3 4" key="1">
    <citation type="journal article" date="2005" name="Science">
        <title>The genome sequence of Trypanosoma cruzi, etiologic agent of Chagas disease.</title>
        <authorList>
            <person name="El-Sayed N.M."/>
            <person name="Myler P.J."/>
            <person name="Bartholomeu D.C."/>
            <person name="Nilsson D."/>
            <person name="Aggarwal G."/>
            <person name="Tran A.N."/>
            <person name="Ghedin E."/>
            <person name="Worthey E.A."/>
            <person name="Delcher A.L."/>
            <person name="Blandin G."/>
            <person name="Westenberger S.J."/>
            <person name="Caler E."/>
            <person name="Cerqueira G.C."/>
            <person name="Branche C."/>
            <person name="Haas B."/>
            <person name="Anupama A."/>
            <person name="Arner E."/>
            <person name="Aslund L."/>
            <person name="Attipoe P."/>
            <person name="Bontempi E."/>
            <person name="Bringaud F."/>
            <person name="Burton P."/>
            <person name="Cadag E."/>
            <person name="Campbell D.A."/>
            <person name="Carrington M."/>
            <person name="Crabtree J."/>
            <person name="Darban H."/>
            <person name="da Silveira J.F."/>
            <person name="de Jong P."/>
            <person name="Edwards K."/>
            <person name="Englund P.T."/>
            <person name="Fazelina G."/>
            <person name="Feldblyum T."/>
            <person name="Ferella M."/>
            <person name="Frasch A.C."/>
            <person name="Gull K."/>
            <person name="Horn D."/>
            <person name="Hou L."/>
            <person name="Huang Y."/>
            <person name="Kindlund E."/>
            <person name="Klingbeil M."/>
            <person name="Kluge S."/>
            <person name="Koo H."/>
            <person name="Lacerda D."/>
            <person name="Levin M.J."/>
            <person name="Lorenzi H."/>
            <person name="Louie T."/>
            <person name="Machado C.R."/>
            <person name="McCulloch R."/>
            <person name="McKenna A."/>
            <person name="Mizuno Y."/>
            <person name="Mottram J.C."/>
            <person name="Nelson S."/>
            <person name="Ochaya S."/>
            <person name="Osoegawa K."/>
            <person name="Pai G."/>
            <person name="Parsons M."/>
            <person name="Pentony M."/>
            <person name="Pettersson U."/>
            <person name="Pop M."/>
            <person name="Ramirez J.L."/>
            <person name="Rinta J."/>
            <person name="Robertson L."/>
            <person name="Salzberg S.L."/>
            <person name="Sanchez D.O."/>
            <person name="Seyler A."/>
            <person name="Sharma R."/>
            <person name="Shetty J."/>
            <person name="Simpson A.J."/>
            <person name="Sisk E."/>
            <person name="Tammi M.T."/>
            <person name="Tarleton R."/>
            <person name="Teixeira S."/>
            <person name="Van Aken S."/>
            <person name="Vogt C."/>
            <person name="Ward P.N."/>
            <person name="Wickstead B."/>
            <person name="Wortman J."/>
            <person name="White O."/>
            <person name="Fraser C.M."/>
            <person name="Stuart K.D."/>
            <person name="Andersson B."/>
        </authorList>
    </citation>
    <scope>NUCLEOTIDE SEQUENCE [LARGE SCALE GENOMIC DNA]</scope>
    <source>
        <strain evidence="3 4">CL Brener</strain>
    </source>
</reference>
<dbReference type="KEGG" id="tcr:428999.30"/>
<keyword evidence="1" id="KW-1133">Transmembrane helix</keyword>
<comment type="caution">
    <text evidence="3">The sequence shown here is derived from an EMBL/GenBank/DDBJ whole genome shotgun (WGS) entry which is preliminary data.</text>
</comment>
<feature type="chain" id="PRO_5004236031" description="Transmembrane protein" evidence="2">
    <location>
        <begin position="26"/>
        <end position="291"/>
    </location>
</feature>
<evidence type="ECO:0008006" key="5">
    <source>
        <dbReference type="Google" id="ProtNLM"/>
    </source>
</evidence>
<keyword evidence="1" id="KW-0472">Membrane</keyword>
<keyword evidence="1" id="KW-0812">Transmembrane</keyword>
<dbReference type="GeneID" id="3533893"/>
<keyword evidence="4" id="KW-1185">Reference proteome</keyword>
<feature type="signal peptide" evidence="2">
    <location>
        <begin position="1"/>
        <end position="25"/>
    </location>
</feature>
<gene>
    <name evidence="3" type="ORF">Tc00.1047053428999.30</name>
</gene>
<dbReference type="AlphaFoldDB" id="Q4CQN3"/>
<proteinExistence type="predicted"/>
<protein>
    <recommendedName>
        <fullName evidence="5">Transmembrane protein</fullName>
    </recommendedName>
</protein>
<feature type="transmembrane region" description="Helical" evidence="1">
    <location>
        <begin position="186"/>
        <end position="209"/>
    </location>
</feature>
<dbReference type="RefSeq" id="XP_804438.1">
    <property type="nucleotide sequence ID" value="XM_799345.1"/>
</dbReference>
<sequence>MRLGAVLSVLFLLVLVAFYGVGVLAQRMSVVPIQSNFAVVISGVQWPRVFFRFCENRSSHPSSTSVPTECTVVGDELTRLLVKALRPSVHTAIHPSPTGVTAVFLTLQPHLLQQSLQAEFAVVRMLGAGSLAPDDLQLVEQVRRADIAGLRLIYDSNGGSITDNVAVQTVRRVEERASPCGDSCEWAVSIVAPLFATALLLIPVFMSVVNLERAVAVRDYFLVASHDIDDEPQHVNEFANCEDWGPVEFVDPDMLPRENVAGHKPHMDGVVVLQHFLEEDAVAVGKTRRRK</sequence>
<evidence type="ECO:0000256" key="2">
    <source>
        <dbReference type="SAM" id="SignalP"/>
    </source>
</evidence>